<organism evidence="2 3">
    <name type="scientific">Phyllosticta citribraziliensis</name>
    <dbReference type="NCBI Taxonomy" id="989973"/>
    <lineage>
        <taxon>Eukaryota</taxon>
        <taxon>Fungi</taxon>
        <taxon>Dikarya</taxon>
        <taxon>Ascomycota</taxon>
        <taxon>Pezizomycotina</taxon>
        <taxon>Dothideomycetes</taxon>
        <taxon>Dothideomycetes incertae sedis</taxon>
        <taxon>Botryosphaeriales</taxon>
        <taxon>Phyllostictaceae</taxon>
        <taxon>Phyllosticta</taxon>
    </lineage>
</organism>
<dbReference type="RefSeq" id="XP_066655317.1">
    <property type="nucleotide sequence ID" value="XM_066800267.1"/>
</dbReference>
<dbReference type="PROSITE" id="PS50097">
    <property type="entry name" value="BTB"/>
    <property type="match status" value="1"/>
</dbReference>
<protein>
    <recommendedName>
        <fullName evidence="1">BTB domain-containing protein</fullName>
    </recommendedName>
</protein>
<reference evidence="2 3" key="1">
    <citation type="submission" date="2024-04" db="EMBL/GenBank/DDBJ databases">
        <title>Phyllosticta paracitricarpa is synonymous to the EU quarantine fungus P. citricarpa based on phylogenomic analyses.</title>
        <authorList>
            <consortium name="Lawrence Berkeley National Laboratory"/>
            <person name="Van ingen-buijs V.A."/>
            <person name="Van westerhoven A.C."/>
            <person name="Haridas S."/>
            <person name="Skiadas P."/>
            <person name="Martin F."/>
            <person name="Groenewald J.Z."/>
            <person name="Crous P.W."/>
            <person name="Seidl M.F."/>
        </authorList>
    </citation>
    <scope>NUCLEOTIDE SEQUENCE [LARGE SCALE GENOMIC DNA]</scope>
    <source>
        <strain evidence="2 3">CPC 17464</strain>
    </source>
</reference>
<name>A0ABR1LRM4_9PEZI</name>
<evidence type="ECO:0000313" key="3">
    <source>
        <dbReference type="Proteomes" id="UP001360953"/>
    </source>
</evidence>
<dbReference type="Gene3D" id="3.30.710.10">
    <property type="entry name" value="Potassium Channel Kv1.1, Chain A"/>
    <property type="match status" value="1"/>
</dbReference>
<dbReference type="Pfam" id="PF00651">
    <property type="entry name" value="BTB"/>
    <property type="match status" value="1"/>
</dbReference>
<gene>
    <name evidence="2" type="ORF">J3D65DRAFT_624621</name>
</gene>
<evidence type="ECO:0000259" key="1">
    <source>
        <dbReference type="PROSITE" id="PS50097"/>
    </source>
</evidence>
<dbReference type="InterPro" id="IPR011333">
    <property type="entry name" value="SKP1/BTB/POZ_sf"/>
</dbReference>
<sequence>MEVETNTLNGLDGEIRQIPLEERIGKDEPGFWSELGLPIVNGACHDGVKTKYPWMKRYLEKGKFADMTVSDSTGKKYLVHKVVLGSASLVLAKMIEELSGCSQSTKKVDLEMHDHRPEIVEQGLYFMYNQHYYEPLDLRTFHEQPRPKQEGEDFRPRILFSTEVHAFAVSYYISQLEEYALKQISLNLPHEAIYFPEDLPGLLLQMCKIMPGEQAGSEGVDPNGLQLHKALSTVCAAKIECFLNDSEFRTRYPRVFLDAVKHLAGGTRILGRQSLHLDDKGESFYSQNFEETVYANQIEILLNDKNLRIQNLEHFYNCVRTLARLRCRCTSCRYRLYGDNRVFDRATNERRTVETYLQRMSSGPEQ</sequence>
<proteinExistence type="predicted"/>
<accession>A0ABR1LRM4</accession>
<keyword evidence="3" id="KW-1185">Reference proteome</keyword>
<evidence type="ECO:0000313" key="2">
    <source>
        <dbReference type="EMBL" id="KAK7537166.1"/>
    </source>
</evidence>
<comment type="caution">
    <text evidence="2">The sequence shown here is derived from an EMBL/GenBank/DDBJ whole genome shotgun (WGS) entry which is preliminary data.</text>
</comment>
<dbReference type="GeneID" id="92033173"/>
<dbReference type="Proteomes" id="UP001360953">
    <property type="component" value="Unassembled WGS sequence"/>
</dbReference>
<dbReference type="InterPro" id="IPR000210">
    <property type="entry name" value="BTB/POZ_dom"/>
</dbReference>
<feature type="domain" description="BTB" evidence="1">
    <location>
        <begin position="65"/>
        <end position="136"/>
    </location>
</feature>
<dbReference type="CDD" id="cd18186">
    <property type="entry name" value="BTB_POZ_ZBTB_KLHL-like"/>
    <property type="match status" value="1"/>
</dbReference>
<dbReference type="SUPFAM" id="SSF54695">
    <property type="entry name" value="POZ domain"/>
    <property type="match status" value="1"/>
</dbReference>
<dbReference type="EMBL" id="JBBPEH010000006">
    <property type="protein sequence ID" value="KAK7537166.1"/>
    <property type="molecule type" value="Genomic_DNA"/>
</dbReference>